<reference evidence="10" key="1">
    <citation type="submission" date="2023-06" db="EMBL/GenBank/DDBJ databases">
        <title>Sysu t00039.</title>
        <authorList>
            <person name="Gao L."/>
            <person name="Fang B.-Z."/>
            <person name="Li W.-J."/>
        </authorList>
    </citation>
    <scope>NUCLEOTIDE SEQUENCE</scope>
    <source>
        <strain evidence="10">SYSU T00039</strain>
    </source>
</reference>
<proteinExistence type="predicted"/>
<dbReference type="InterPro" id="IPR050487">
    <property type="entry name" value="FtsQ_DivIB"/>
</dbReference>
<evidence type="ECO:0000256" key="2">
    <source>
        <dbReference type="ARBA" id="ARBA00022618"/>
    </source>
</evidence>
<evidence type="ECO:0000256" key="6">
    <source>
        <dbReference type="SAM" id="MobiDB-lite"/>
    </source>
</evidence>
<organism evidence="10 11">
    <name type="scientific">Demequina lignilytica</name>
    <dbReference type="NCBI Taxonomy" id="3051663"/>
    <lineage>
        <taxon>Bacteria</taxon>
        <taxon>Bacillati</taxon>
        <taxon>Actinomycetota</taxon>
        <taxon>Actinomycetes</taxon>
        <taxon>Micrococcales</taxon>
        <taxon>Demequinaceae</taxon>
        <taxon>Demequina</taxon>
    </lineage>
</organism>
<dbReference type="GO" id="GO:0051301">
    <property type="term" value="P:cell division"/>
    <property type="evidence" value="ECO:0007669"/>
    <property type="project" value="UniProtKB-KW"/>
</dbReference>
<feature type="domain" description="POTRA" evidence="9">
    <location>
        <begin position="124"/>
        <end position="186"/>
    </location>
</feature>
<dbReference type="AlphaFoldDB" id="A0AAW7M2R0"/>
<evidence type="ECO:0000259" key="8">
    <source>
        <dbReference type="Pfam" id="PF03799"/>
    </source>
</evidence>
<name>A0AAW7M2R0_9MICO</name>
<keyword evidence="2 10" id="KW-0132">Cell division</keyword>
<accession>A0AAW7M2R0</accession>
<keyword evidence="4 7" id="KW-1133">Transmembrane helix</keyword>
<protein>
    <submittedName>
        <fullName evidence="10">Cell division protein FtsQ/DivIB</fullName>
    </submittedName>
</protein>
<dbReference type="GO" id="GO:0005886">
    <property type="term" value="C:plasma membrane"/>
    <property type="evidence" value="ECO:0007669"/>
    <property type="project" value="TreeGrafter"/>
</dbReference>
<feature type="compositionally biased region" description="Basic and acidic residues" evidence="6">
    <location>
        <begin position="1"/>
        <end position="25"/>
    </location>
</feature>
<dbReference type="Pfam" id="PF08478">
    <property type="entry name" value="POTRA_1"/>
    <property type="match status" value="1"/>
</dbReference>
<evidence type="ECO:0000313" key="10">
    <source>
        <dbReference type="EMBL" id="MDN4487285.1"/>
    </source>
</evidence>
<dbReference type="RefSeq" id="WP_301118355.1">
    <property type="nucleotide sequence ID" value="NZ_JAUHPX010000002.1"/>
</dbReference>
<keyword evidence="7" id="KW-0472">Membrane</keyword>
<dbReference type="PANTHER" id="PTHR37820:SF1">
    <property type="entry name" value="CELL DIVISION PROTEIN FTSQ"/>
    <property type="match status" value="1"/>
</dbReference>
<evidence type="ECO:0000256" key="5">
    <source>
        <dbReference type="ARBA" id="ARBA00023306"/>
    </source>
</evidence>
<dbReference type="InterPro" id="IPR013685">
    <property type="entry name" value="POTRA_FtsQ_type"/>
</dbReference>
<dbReference type="InterPro" id="IPR005548">
    <property type="entry name" value="Cell_div_FtsQ/DivIB_C"/>
</dbReference>
<keyword evidence="11" id="KW-1185">Reference proteome</keyword>
<feature type="transmembrane region" description="Helical" evidence="7">
    <location>
        <begin position="98"/>
        <end position="119"/>
    </location>
</feature>
<keyword evidence="5" id="KW-0131">Cell cycle</keyword>
<sequence length="316" mass="33477">MTAEHESLAAPWRRGDGERRARPADARTAPAAPEARDAGPSVRSRVASALHVGRRRAAPMVDAAGARVGTVTTRLQARLRERARAQRRLSAVVWARRAGYLAIVGLVAWLVLASPVFALDPAEVETTGYGTVVEPADVSATVAQFEGQSLATLSTSRLADALREIPGVRDAAIERVWPAGLLIELTSREPVAAVPVEDGYAFVDSEATTVGRADEAPDDLPVVTIPVGEDHTRVLAAVLGVINQLPVELRDRVQDVSAGTEDTVTFELRDGPRVEWGSAEDSALKAEVLQVLLDSGQADGATVIDVSAPTLPITRS</sequence>
<evidence type="ECO:0000256" key="3">
    <source>
        <dbReference type="ARBA" id="ARBA00022692"/>
    </source>
</evidence>
<gene>
    <name evidence="10" type="ORF">QQX10_03790</name>
</gene>
<evidence type="ECO:0000313" key="11">
    <source>
        <dbReference type="Proteomes" id="UP001172737"/>
    </source>
</evidence>
<feature type="region of interest" description="Disordered" evidence="6">
    <location>
        <begin position="1"/>
        <end position="45"/>
    </location>
</feature>
<comment type="caution">
    <text evidence="10">The sequence shown here is derived from an EMBL/GenBank/DDBJ whole genome shotgun (WGS) entry which is preliminary data.</text>
</comment>
<feature type="domain" description="Cell division protein FtsQ/DivIB C-terminal" evidence="8">
    <location>
        <begin position="196"/>
        <end position="306"/>
    </location>
</feature>
<dbReference type="Gene3D" id="3.10.20.310">
    <property type="entry name" value="membrane protein fhac"/>
    <property type="match status" value="1"/>
</dbReference>
<evidence type="ECO:0000256" key="4">
    <source>
        <dbReference type="ARBA" id="ARBA00022989"/>
    </source>
</evidence>
<dbReference type="EMBL" id="JAUHPX010000002">
    <property type="protein sequence ID" value="MDN4487285.1"/>
    <property type="molecule type" value="Genomic_DNA"/>
</dbReference>
<keyword evidence="1" id="KW-1003">Cell membrane</keyword>
<keyword evidence="3 7" id="KW-0812">Transmembrane</keyword>
<dbReference type="Proteomes" id="UP001172737">
    <property type="component" value="Unassembled WGS sequence"/>
</dbReference>
<evidence type="ECO:0000256" key="7">
    <source>
        <dbReference type="SAM" id="Phobius"/>
    </source>
</evidence>
<evidence type="ECO:0000256" key="1">
    <source>
        <dbReference type="ARBA" id="ARBA00022475"/>
    </source>
</evidence>
<dbReference type="Pfam" id="PF03799">
    <property type="entry name" value="FtsQ_DivIB_C"/>
    <property type="match status" value="1"/>
</dbReference>
<dbReference type="PANTHER" id="PTHR37820">
    <property type="entry name" value="CELL DIVISION PROTEIN DIVIB"/>
    <property type="match status" value="1"/>
</dbReference>
<evidence type="ECO:0000259" key="9">
    <source>
        <dbReference type="Pfam" id="PF08478"/>
    </source>
</evidence>